<dbReference type="InterPro" id="IPR050794">
    <property type="entry name" value="CPA2_transporter"/>
</dbReference>
<evidence type="ECO:0000256" key="3">
    <source>
        <dbReference type="ARBA" id="ARBA00022538"/>
    </source>
</evidence>
<evidence type="ECO:0000259" key="8">
    <source>
        <dbReference type="Pfam" id="PF23259"/>
    </source>
</evidence>
<sequence length="769" mass="85975">MDTTNGIVNVSGKCFDYVTVFSDGMLNVKHGESILQHSLVRFHVQLLLMFLVANSFHFLLKRFHFLRFTSDILAGIVLGPTVMGNYFGSDYNFLFPRASNQVMASLSKIGYSFFVFFAGVHMDTTLIWKTGSRKAFAIGLLIYVTVFIMELNIEFHFPKDNSLIESTRNGMITQGLLYFGAMIHTEFVGVSYLLMELKIINSQLGRLALASSMHNTVLNLAIGILKGLKNVVLGISIRAGIQACITALAYFMFIGIILKKMVFTFIRRTPEGQPLKEIYATITMAFVLLLSSTGDTVGLNYLFGPLIFGFIVPARSPLAEVLTERFTTAVRGFLLPLMTMFCASKIDLRQFISEFSSLAIFKISLIGFGIKVAVIFIGVLCCKIPLRHAVALTVILNAKGVFEVGNFISYYSLKPLLVKNLYHPAEHYVSYKSKNIEHASDDAELQMLVCAHREEDAMAAITLLEYSSPTKHTPLSIYGLCLEELISSFVPLVIDHQLGQKISSSMGSRSQPIIDIFNYFKTQHKLVHMHVFTAISPFKQMHEDICWLSFDKDCSLIIIPFHKKWNSKGKVVSDNSDMRKLNISILENAPCSVGILIDRKRTQGLPSTFASSTTHRVAALFVGGSDDREALAYALRMARGPRVDLTIIHFVSLTDDVNDWEDMLNKDILRRVKAEMSGNKNIHYIEETVRDGSDTSSIVQSMAGDHDLIMVGRQRETVPKALSGLSEEWIDFPELGPLGDLLASEYISNLASVLVVQQQKKKENFNILD</sequence>
<evidence type="ECO:0000313" key="9">
    <source>
        <dbReference type="EMBL" id="CAK7338904.1"/>
    </source>
</evidence>
<evidence type="ECO:0000313" key="10">
    <source>
        <dbReference type="Proteomes" id="UP001314170"/>
    </source>
</evidence>
<dbReference type="AlphaFoldDB" id="A0AAV1RUD0"/>
<evidence type="ECO:0000256" key="5">
    <source>
        <dbReference type="ARBA" id="ARBA00023065"/>
    </source>
</evidence>
<keyword evidence="3" id="KW-0633">Potassium transport</keyword>
<keyword evidence="10" id="KW-1185">Reference proteome</keyword>
<evidence type="ECO:0008006" key="11">
    <source>
        <dbReference type="Google" id="ProtNLM"/>
    </source>
</evidence>
<name>A0AAV1RUD0_9ROSI</name>
<dbReference type="InterPro" id="IPR038770">
    <property type="entry name" value="Na+/solute_symporter_sf"/>
</dbReference>
<comment type="caution">
    <text evidence="9">The sequence shown here is derived from an EMBL/GenBank/DDBJ whole genome shotgun (WGS) entry which is preliminary data.</text>
</comment>
<feature type="transmembrane region" description="Helical" evidence="6">
    <location>
        <begin position="328"/>
        <end position="346"/>
    </location>
</feature>
<accession>A0AAV1RUD0</accession>
<dbReference type="EMBL" id="CAWUPB010001156">
    <property type="protein sequence ID" value="CAK7338904.1"/>
    <property type="molecule type" value="Genomic_DNA"/>
</dbReference>
<dbReference type="Gene3D" id="3.40.50.12370">
    <property type="match status" value="1"/>
</dbReference>
<dbReference type="Pfam" id="PF23256">
    <property type="entry name" value="CHX17_2nd"/>
    <property type="match status" value="1"/>
</dbReference>
<feature type="transmembrane region" description="Helical" evidence="6">
    <location>
        <begin position="42"/>
        <end position="60"/>
    </location>
</feature>
<feature type="transmembrane region" description="Helical" evidence="6">
    <location>
        <begin position="358"/>
        <end position="380"/>
    </location>
</feature>
<feature type="transmembrane region" description="Helical" evidence="6">
    <location>
        <begin position="135"/>
        <end position="155"/>
    </location>
</feature>
<protein>
    <recommendedName>
        <fullName evidence="11">Cation/H+ exchanger domain-containing protein</fullName>
    </recommendedName>
</protein>
<keyword evidence="6" id="KW-0812">Transmembrane</keyword>
<feature type="transmembrane region" description="Helical" evidence="6">
    <location>
        <begin position="109"/>
        <end position="128"/>
    </location>
</feature>
<evidence type="ECO:0000256" key="2">
    <source>
        <dbReference type="ARBA" id="ARBA00022448"/>
    </source>
</evidence>
<organism evidence="9 10">
    <name type="scientific">Dovyalis caffra</name>
    <dbReference type="NCBI Taxonomy" id="77055"/>
    <lineage>
        <taxon>Eukaryota</taxon>
        <taxon>Viridiplantae</taxon>
        <taxon>Streptophyta</taxon>
        <taxon>Embryophyta</taxon>
        <taxon>Tracheophyta</taxon>
        <taxon>Spermatophyta</taxon>
        <taxon>Magnoliopsida</taxon>
        <taxon>eudicotyledons</taxon>
        <taxon>Gunneridae</taxon>
        <taxon>Pentapetalae</taxon>
        <taxon>rosids</taxon>
        <taxon>fabids</taxon>
        <taxon>Malpighiales</taxon>
        <taxon>Salicaceae</taxon>
        <taxon>Flacourtieae</taxon>
        <taxon>Dovyalis</taxon>
    </lineage>
</organism>
<dbReference type="GO" id="GO:0012505">
    <property type="term" value="C:endomembrane system"/>
    <property type="evidence" value="ECO:0007669"/>
    <property type="project" value="TreeGrafter"/>
</dbReference>
<keyword evidence="2" id="KW-0813">Transport</keyword>
<keyword evidence="4" id="KW-0630">Potassium</keyword>
<feature type="transmembrane region" description="Helical" evidence="6">
    <location>
        <begin position="207"/>
        <end position="225"/>
    </location>
</feature>
<evidence type="ECO:0000259" key="7">
    <source>
        <dbReference type="Pfam" id="PF23256"/>
    </source>
</evidence>
<keyword evidence="6" id="KW-1133">Transmembrane helix</keyword>
<feature type="transmembrane region" description="Helical" evidence="6">
    <location>
        <begin position="175"/>
        <end position="195"/>
    </location>
</feature>
<feature type="domain" description="Cation/H(+) antiporter central" evidence="7">
    <location>
        <begin position="513"/>
        <end position="600"/>
    </location>
</feature>
<evidence type="ECO:0000256" key="6">
    <source>
        <dbReference type="SAM" id="Phobius"/>
    </source>
</evidence>
<evidence type="ECO:0000256" key="1">
    <source>
        <dbReference type="ARBA" id="ARBA00004141"/>
    </source>
</evidence>
<dbReference type="GO" id="GO:0098662">
    <property type="term" value="P:inorganic cation transmembrane transport"/>
    <property type="evidence" value="ECO:0007669"/>
    <property type="project" value="TreeGrafter"/>
</dbReference>
<dbReference type="GO" id="GO:0006813">
    <property type="term" value="P:potassium ion transport"/>
    <property type="evidence" value="ECO:0007669"/>
    <property type="project" value="UniProtKB-KW"/>
</dbReference>
<dbReference type="Pfam" id="PF23259">
    <property type="entry name" value="CHX17_C"/>
    <property type="match status" value="1"/>
</dbReference>
<feature type="transmembrane region" description="Helical" evidence="6">
    <location>
        <begin position="278"/>
        <end position="308"/>
    </location>
</feature>
<dbReference type="PANTHER" id="PTHR32468">
    <property type="entry name" value="CATION/H + ANTIPORTER"/>
    <property type="match status" value="1"/>
</dbReference>
<evidence type="ECO:0000256" key="4">
    <source>
        <dbReference type="ARBA" id="ARBA00022958"/>
    </source>
</evidence>
<dbReference type="GO" id="GO:0016020">
    <property type="term" value="C:membrane"/>
    <property type="evidence" value="ECO:0007669"/>
    <property type="project" value="UniProtKB-SubCell"/>
</dbReference>
<dbReference type="GO" id="GO:0006885">
    <property type="term" value="P:regulation of pH"/>
    <property type="evidence" value="ECO:0007669"/>
    <property type="project" value="TreeGrafter"/>
</dbReference>
<proteinExistence type="predicted"/>
<feature type="transmembrane region" description="Helical" evidence="6">
    <location>
        <begin position="231"/>
        <end position="258"/>
    </location>
</feature>
<dbReference type="Gene3D" id="1.20.1530.20">
    <property type="match status" value="1"/>
</dbReference>
<keyword evidence="6" id="KW-0472">Membrane</keyword>
<dbReference type="InterPro" id="IPR057291">
    <property type="entry name" value="CHX17_2nd"/>
</dbReference>
<keyword evidence="5" id="KW-0406">Ion transport</keyword>
<comment type="subcellular location">
    <subcellularLocation>
        <location evidence="1">Membrane</location>
        <topology evidence="1">Multi-pass membrane protein</topology>
    </subcellularLocation>
</comment>
<gene>
    <name evidence="9" type="ORF">DCAF_LOCUS13952</name>
</gene>
<feature type="domain" description="Cation/H(+) antiporter C-terminal" evidence="8">
    <location>
        <begin position="617"/>
        <end position="760"/>
    </location>
</feature>
<dbReference type="InterPro" id="IPR057290">
    <property type="entry name" value="CHX17_C"/>
</dbReference>
<reference evidence="9 10" key="1">
    <citation type="submission" date="2024-01" db="EMBL/GenBank/DDBJ databases">
        <authorList>
            <person name="Waweru B."/>
        </authorList>
    </citation>
    <scope>NUCLEOTIDE SEQUENCE [LARGE SCALE GENOMIC DNA]</scope>
</reference>
<dbReference type="Proteomes" id="UP001314170">
    <property type="component" value="Unassembled WGS sequence"/>
</dbReference>
<feature type="transmembrane region" description="Helical" evidence="6">
    <location>
        <begin position="72"/>
        <end position="89"/>
    </location>
</feature>
<dbReference type="PANTHER" id="PTHR32468:SF22">
    <property type="entry name" value="CATION_H(+) ANTIPORTER 3-LIKE"/>
    <property type="match status" value="1"/>
</dbReference>